<accession>A0A381NY92</accession>
<name>A0A381NY92_9ZZZZ</name>
<organism evidence="1">
    <name type="scientific">marine metagenome</name>
    <dbReference type="NCBI Taxonomy" id="408172"/>
    <lineage>
        <taxon>unclassified sequences</taxon>
        <taxon>metagenomes</taxon>
        <taxon>ecological metagenomes</taxon>
    </lineage>
</organism>
<dbReference type="EMBL" id="UINC01000688">
    <property type="protein sequence ID" value="SUZ59592.1"/>
    <property type="molecule type" value="Genomic_DNA"/>
</dbReference>
<evidence type="ECO:0000313" key="1">
    <source>
        <dbReference type="EMBL" id="SUZ59592.1"/>
    </source>
</evidence>
<proteinExistence type="predicted"/>
<reference evidence="1" key="1">
    <citation type="submission" date="2018-05" db="EMBL/GenBank/DDBJ databases">
        <authorList>
            <person name="Lanie J.A."/>
            <person name="Ng W.-L."/>
            <person name="Kazmierczak K.M."/>
            <person name="Andrzejewski T.M."/>
            <person name="Davidsen T.M."/>
            <person name="Wayne K.J."/>
            <person name="Tettelin H."/>
            <person name="Glass J.I."/>
            <person name="Rusch D."/>
            <person name="Podicherti R."/>
            <person name="Tsui H.-C.T."/>
            <person name="Winkler M.E."/>
        </authorList>
    </citation>
    <scope>NUCLEOTIDE SEQUENCE</scope>
</reference>
<protein>
    <submittedName>
        <fullName evidence="1">Uncharacterized protein</fullName>
    </submittedName>
</protein>
<sequence length="47" mass="5063">MIALTNCALRFGHMRESQSAIVSSLLSELGTCANATYEAVPLIYNTT</sequence>
<dbReference type="AlphaFoldDB" id="A0A381NY92"/>
<gene>
    <name evidence="1" type="ORF">METZ01_LOCUS12446</name>
</gene>